<dbReference type="EMBL" id="JBEPMM010000016">
    <property type="protein sequence ID" value="MET3694560.1"/>
    <property type="molecule type" value="Genomic_DNA"/>
</dbReference>
<gene>
    <name evidence="1" type="ORF">ABID43_004122</name>
</gene>
<proteinExistence type="predicted"/>
<dbReference type="Proteomes" id="UP001549145">
    <property type="component" value="Unassembled WGS sequence"/>
</dbReference>
<accession>A0ABV2LCV6</accession>
<evidence type="ECO:0000313" key="1">
    <source>
        <dbReference type="EMBL" id="MET3694560.1"/>
    </source>
</evidence>
<dbReference type="RefSeq" id="WP_238282274.1">
    <property type="nucleotide sequence ID" value="NZ_BPQL01000161.1"/>
</dbReference>
<keyword evidence="2" id="KW-1185">Reference proteome</keyword>
<name>A0ABV2LCV6_9HYPH</name>
<sequence length="111" mass="12370">MAEALANSRETLRRLLAEQHVGSGRRIHDKVGPRLAALLTRLQEKDEERSCALAQLISEIDRDGLTQVARRIGYDPANLAAIRTGRRALPKNFLIGIQNVTGALQRQNYNV</sequence>
<reference evidence="1 2" key="1">
    <citation type="submission" date="2024-06" db="EMBL/GenBank/DDBJ databases">
        <title>Genomic Encyclopedia of Type Strains, Phase IV (KMG-IV): sequencing the most valuable type-strain genomes for metagenomic binning, comparative biology and taxonomic classification.</title>
        <authorList>
            <person name="Goeker M."/>
        </authorList>
    </citation>
    <scope>NUCLEOTIDE SEQUENCE [LARGE SCALE GENOMIC DNA]</scope>
    <source>
        <strain evidence="1 2">DSM 21331</strain>
    </source>
</reference>
<comment type="caution">
    <text evidence="1">The sequence shown here is derived from an EMBL/GenBank/DDBJ whole genome shotgun (WGS) entry which is preliminary data.</text>
</comment>
<organism evidence="1 2">
    <name type="scientific">Methylobacterium goesingense</name>
    <dbReference type="NCBI Taxonomy" id="243690"/>
    <lineage>
        <taxon>Bacteria</taxon>
        <taxon>Pseudomonadati</taxon>
        <taxon>Pseudomonadota</taxon>
        <taxon>Alphaproteobacteria</taxon>
        <taxon>Hyphomicrobiales</taxon>
        <taxon>Methylobacteriaceae</taxon>
        <taxon>Methylobacterium</taxon>
    </lineage>
</organism>
<protein>
    <submittedName>
        <fullName evidence="1">Uncharacterized protein</fullName>
    </submittedName>
</protein>
<evidence type="ECO:0000313" key="2">
    <source>
        <dbReference type="Proteomes" id="UP001549145"/>
    </source>
</evidence>